<comment type="caution">
    <text evidence="1">The sequence shown here is derived from an EMBL/GenBank/DDBJ whole genome shotgun (WGS) entry which is preliminary data.</text>
</comment>
<sequence length="315" mass="34036">MGDQVGFGGRPLDPGDQVELLIILERPSEPVTVEDERLAKRVKNHGDHEGENLDSEEVVEMEADGVDGEVGQLELRVQVGTDQQGYRHSYASVVAKDSVGRGNSSKEPCLRPDDVVVLDEDWDEPGKEVSMHDSTVLAQGRKNVAYLISNPERRSKKGPVSINSEPVVDVVTLIEGGSSEARVHQVNSKSDNHRALSILEHDVEDKSVAQPRMGSGINSKNMFYNENSSKSFKVRKGVDSRGANRVVLADWIQSTANRIDSLVNTLHHSPSTVSMEVEVADTGGSKPVSAGRIPDVAVEDSVDGVVHDGGCNLSS</sequence>
<evidence type="ECO:0000313" key="2">
    <source>
        <dbReference type="Proteomes" id="UP001396334"/>
    </source>
</evidence>
<reference evidence="1 2" key="1">
    <citation type="journal article" date="2024" name="G3 (Bethesda)">
        <title>Genome assembly of Hibiscus sabdariffa L. provides insights into metabolisms of medicinal natural products.</title>
        <authorList>
            <person name="Kim T."/>
        </authorList>
    </citation>
    <scope>NUCLEOTIDE SEQUENCE [LARGE SCALE GENOMIC DNA]</scope>
    <source>
        <strain evidence="1">TK-2024</strain>
        <tissue evidence="1">Old leaves</tissue>
    </source>
</reference>
<name>A0ABR2SYE5_9ROSI</name>
<organism evidence="1 2">
    <name type="scientific">Hibiscus sabdariffa</name>
    <name type="common">roselle</name>
    <dbReference type="NCBI Taxonomy" id="183260"/>
    <lineage>
        <taxon>Eukaryota</taxon>
        <taxon>Viridiplantae</taxon>
        <taxon>Streptophyta</taxon>
        <taxon>Embryophyta</taxon>
        <taxon>Tracheophyta</taxon>
        <taxon>Spermatophyta</taxon>
        <taxon>Magnoliopsida</taxon>
        <taxon>eudicotyledons</taxon>
        <taxon>Gunneridae</taxon>
        <taxon>Pentapetalae</taxon>
        <taxon>rosids</taxon>
        <taxon>malvids</taxon>
        <taxon>Malvales</taxon>
        <taxon>Malvaceae</taxon>
        <taxon>Malvoideae</taxon>
        <taxon>Hibiscus</taxon>
    </lineage>
</organism>
<accession>A0ABR2SYE5</accession>
<dbReference type="EMBL" id="JBBPBN010000010">
    <property type="protein sequence ID" value="KAK9030273.1"/>
    <property type="molecule type" value="Genomic_DNA"/>
</dbReference>
<dbReference type="Proteomes" id="UP001396334">
    <property type="component" value="Unassembled WGS sequence"/>
</dbReference>
<gene>
    <name evidence="1" type="ORF">V6N11_031701</name>
</gene>
<keyword evidence="2" id="KW-1185">Reference proteome</keyword>
<evidence type="ECO:0000313" key="1">
    <source>
        <dbReference type="EMBL" id="KAK9030273.1"/>
    </source>
</evidence>
<proteinExistence type="predicted"/>
<protein>
    <submittedName>
        <fullName evidence="1">Uncharacterized protein</fullName>
    </submittedName>
</protein>